<sequence length="64" mass="7065">MITKCECGGKLGLSFFKDNSSSMAYQIIANKTICTVCDKETKIPLITIDEAYFKDFVFLTKGSG</sequence>
<evidence type="ECO:0000313" key="2">
    <source>
        <dbReference type="EMBL" id="PFF51807.1"/>
    </source>
</evidence>
<evidence type="ECO:0000313" key="1">
    <source>
        <dbReference type="EMBL" id="KXY51377.1"/>
    </source>
</evidence>
<protein>
    <submittedName>
        <fullName evidence="2">Uncharacterized protein</fullName>
    </submittedName>
</protein>
<dbReference type="AlphaFoldDB" id="A0A9X6W2S7"/>
<name>A0A9X6W2S7_BACCE</name>
<evidence type="ECO:0000313" key="3">
    <source>
        <dbReference type="Proteomes" id="UP000075476"/>
    </source>
</evidence>
<dbReference type="Proteomes" id="UP000075476">
    <property type="component" value="Unassembled WGS sequence"/>
</dbReference>
<dbReference type="Proteomes" id="UP000220210">
    <property type="component" value="Unassembled WGS sequence"/>
</dbReference>
<reference evidence="2 4" key="2">
    <citation type="submission" date="2017-09" db="EMBL/GenBank/DDBJ databases">
        <title>Large-scale bioinformatics analysis of Bacillus genomes uncovers conserved roles of natural products in bacterial physiology.</title>
        <authorList>
            <consortium name="Agbiome Team Llc"/>
            <person name="Bleich R.M."/>
            <person name="Kirk G.J."/>
            <person name="Santa Maria K.C."/>
            <person name="Allen S.E."/>
            <person name="Farag S."/>
            <person name="Shank E.A."/>
            <person name="Bowers A."/>
        </authorList>
    </citation>
    <scope>NUCLEOTIDE SEQUENCE [LARGE SCALE GENOMIC DNA]</scope>
    <source>
        <strain evidence="2 4">AFS020204</strain>
    </source>
</reference>
<organism evidence="2 4">
    <name type="scientific">Bacillus cereus</name>
    <dbReference type="NCBI Taxonomy" id="1396"/>
    <lineage>
        <taxon>Bacteria</taxon>
        <taxon>Bacillati</taxon>
        <taxon>Bacillota</taxon>
        <taxon>Bacilli</taxon>
        <taxon>Bacillales</taxon>
        <taxon>Bacillaceae</taxon>
        <taxon>Bacillus</taxon>
        <taxon>Bacillus cereus group</taxon>
    </lineage>
</organism>
<proteinExistence type="predicted"/>
<gene>
    <name evidence="1" type="ORF">AT268_33425</name>
    <name evidence="2" type="ORF">CN357_03700</name>
</gene>
<comment type="caution">
    <text evidence="2">The sequence shown here is derived from an EMBL/GenBank/DDBJ whole genome shotgun (WGS) entry which is preliminary data.</text>
</comment>
<dbReference type="EMBL" id="LOMO01000001">
    <property type="protein sequence ID" value="KXY51377.1"/>
    <property type="molecule type" value="Genomic_DNA"/>
</dbReference>
<dbReference type="EMBL" id="NTSO01000002">
    <property type="protein sequence ID" value="PFF51807.1"/>
    <property type="molecule type" value="Genomic_DNA"/>
</dbReference>
<accession>A0A9X6W2S7</accession>
<reference evidence="1 3" key="1">
    <citation type="submission" date="2015-12" db="EMBL/GenBank/DDBJ databases">
        <title>Bacillus cereus Group isolate.</title>
        <authorList>
            <person name="Kovac J."/>
        </authorList>
    </citation>
    <scope>NUCLEOTIDE SEQUENCE [LARGE SCALE GENOMIC DNA]</scope>
    <source>
        <strain evidence="1 3">FSL K6-0073</strain>
    </source>
</reference>
<evidence type="ECO:0000313" key="4">
    <source>
        <dbReference type="Proteomes" id="UP000220210"/>
    </source>
</evidence>